<reference evidence="2" key="1">
    <citation type="submission" date="2023-08" db="EMBL/GenBank/DDBJ databases">
        <authorList>
            <person name="Chen Y."/>
            <person name="Shah S."/>
            <person name="Dougan E. K."/>
            <person name="Thang M."/>
            <person name="Chan C."/>
        </authorList>
    </citation>
    <scope>NUCLEOTIDE SEQUENCE</scope>
</reference>
<dbReference type="Proteomes" id="UP001178507">
    <property type="component" value="Unassembled WGS sequence"/>
</dbReference>
<keyword evidence="3" id="KW-1185">Reference proteome</keyword>
<keyword evidence="1" id="KW-0472">Membrane</keyword>
<organism evidence="2 3">
    <name type="scientific">Effrenium voratum</name>
    <dbReference type="NCBI Taxonomy" id="2562239"/>
    <lineage>
        <taxon>Eukaryota</taxon>
        <taxon>Sar</taxon>
        <taxon>Alveolata</taxon>
        <taxon>Dinophyceae</taxon>
        <taxon>Suessiales</taxon>
        <taxon>Symbiodiniaceae</taxon>
        <taxon>Effrenium</taxon>
    </lineage>
</organism>
<dbReference type="EMBL" id="CAUJNA010003293">
    <property type="protein sequence ID" value="CAJ1398168.1"/>
    <property type="molecule type" value="Genomic_DNA"/>
</dbReference>
<gene>
    <name evidence="2" type="ORF">EVOR1521_LOCUS22027</name>
</gene>
<evidence type="ECO:0000313" key="2">
    <source>
        <dbReference type="EMBL" id="CAJ1398168.1"/>
    </source>
</evidence>
<protein>
    <submittedName>
        <fullName evidence="2">Uncharacterized protein</fullName>
    </submittedName>
</protein>
<feature type="transmembrane region" description="Helical" evidence="1">
    <location>
        <begin position="20"/>
        <end position="38"/>
    </location>
</feature>
<evidence type="ECO:0000256" key="1">
    <source>
        <dbReference type="SAM" id="Phobius"/>
    </source>
</evidence>
<keyword evidence="1" id="KW-1133">Transmembrane helix</keyword>
<keyword evidence="1" id="KW-0812">Transmembrane</keyword>
<dbReference type="AlphaFoldDB" id="A0AA36NDF7"/>
<feature type="transmembrane region" description="Helical" evidence="1">
    <location>
        <begin position="138"/>
        <end position="161"/>
    </location>
</feature>
<comment type="caution">
    <text evidence="2">The sequence shown here is derived from an EMBL/GenBank/DDBJ whole genome shotgun (WGS) entry which is preliminary data.</text>
</comment>
<name>A0AA36NDF7_9DINO</name>
<evidence type="ECO:0000313" key="3">
    <source>
        <dbReference type="Proteomes" id="UP001178507"/>
    </source>
</evidence>
<accession>A0AA36NDF7</accession>
<proteinExistence type="predicted"/>
<feature type="transmembrane region" description="Helical" evidence="1">
    <location>
        <begin position="45"/>
        <end position="62"/>
    </location>
</feature>
<sequence length="305" mass="33259">MEEEFSVDKMHELVDVNAMLALALSGTASSLAGAALAARHNYRRLYRLNGLFMVACAGFITWRDKLASDLGPRRDTDREELQEGVSSVVVDDAGRVKHVAPAMVGPQWGPGNLPRTQEDVARLELLYTSTPFEKLPRFILMGFLAGGLLGYFGVGPTWVIAPLVTRTSPEWEQIASLARGKANDYDSLLRQFMPLPKQEPVDEGPSEGPLTFASDLITSMGCDDRTRRTCSMAMILPCLAAAWRHWLLGHVVDPNQVAFPLAAGAICGSFGAGQMLGDMPPDADTRMGLSVLLFSYGIWSIFSPR</sequence>